<evidence type="ECO:0000256" key="1">
    <source>
        <dbReference type="ARBA" id="ARBA00004141"/>
    </source>
</evidence>
<dbReference type="EMBL" id="CP097331">
    <property type="protein sequence ID" value="URF07105.1"/>
    <property type="molecule type" value="Genomic_DNA"/>
</dbReference>
<dbReference type="Gene3D" id="3.40.50.720">
    <property type="entry name" value="NAD(P)-binding Rossmann-like Domain"/>
    <property type="match status" value="1"/>
</dbReference>
<comment type="similarity">
    <text evidence="2">Belongs to the bacterial sugar transferase family.</text>
</comment>
<sequence>MTGLLACALDLLLVAGSALLVHQLMLPPALPGHGLPLAWSDTQTMLVSFNALLAVVLFAAFGVYGQWRDRSLSQLTHRVLAACGVVALAGLALLCTPRLENVPTSWFIAVTAASAGMLLLARLVPGWVARRLGRAATRTRTVAVVSTRAHARNMLAQLAHAPGAQYRAVCVYDESDDAPEWLHNVPVCGNFRDFAGMVRARAIDEIWLALPLADQHLVRRFVREFRNDFVDIRYMPDLRGLPHLQCSVDKVLGYPTLNLAVSPADEYQLWPKEIFDRVAAALALVALIPLFVVVAALVKQSSHGPVFFRQRRKGYDGREFEILKFRTMCLHDEAPGTVTQARRGDPRVTRVGAVLRALSIDELPQLLNVLRGQMSLVGPRPHALAHDELYKNLVEGYMHRYRIRPGLTGWAQVNGYRGETSTVEKMETRVKFDLFYIRNWSFWFDMQIILRTPACILLRRNAY</sequence>
<evidence type="ECO:0000313" key="9">
    <source>
        <dbReference type="EMBL" id="TSP10511.1"/>
    </source>
</evidence>
<protein>
    <submittedName>
        <fullName evidence="10">Undecaprenyl-phosphate glucose phosphotransferase</fullName>
        <ecNumber evidence="10">2.7.8.31</ecNumber>
    </submittedName>
</protein>
<dbReference type="InterPro" id="IPR017475">
    <property type="entry name" value="EPS_sugar_tfrase"/>
</dbReference>
<name>A0AAE9I8I8_9BURK</name>
<dbReference type="Pfam" id="PF02397">
    <property type="entry name" value="Bac_transf"/>
    <property type="match status" value="1"/>
</dbReference>
<feature type="transmembrane region" description="Helical" evidence="7">
    <location>
        <begin position="44"/>
        <end position="67"/>
    </location>
</feature>
<dbReference type="Proteomes" id="UP001056132">
    <property type="component" value="Chromosome 2"/>
</dbReference>
<dbReference type="RefSeq" id="WP_144201087.1">
    <property type="nucleotide sequence ID" value="NZ_CAJPVH010000002.1"/>
</dbReference>
<evidence type="ECO:0000256" key="4">
    <source>
        <dbReference type="ARBA" id="ARBA00022692"/>
    </source>
</evidence>
<evidence type="ECO:0000256" key="3">
    <source>
        <dbReference type="ARBA" id="ARBA00022679"/>
    </source>
</evidence>
<evidence type="ECO:0000313" key="11">
    <source>
        <dbReference type="Proteomes" id="UP000318943"/>
    </source>
</evidence>
<dbReference type="GO" id="GO:0089702">
    <property type="term" value="F:undecaprenyl-phosphate glucose phosphotransferase activity"/>
    <property type="evidence" value="ECO:0007669"/>
    <property type="project" value="UniProtKB-EC"/>
</dbReference>
<reference evidence="10" key="2">
    <citation type="journal article" date="2022" name="Microbiol. Resour. Announc.">
        <title>Genome Sequence of Cupriavidus campinensis Strain G5, a Member of a Bacterial Consortium Capable of Polyethylene Degradation.</title>
        <authorList>
            <person name="Schneider B."/>
            <person name="Pfeiffer F."/>
            <person name="Dyall-Smith M."/>
            <person name="Kunte H.J."/>
        </authorList>
    </citation>
    <scope>NUCLEOTIDE SEQUENCE</scope>
    <source>
        <strain evidence="10">G5</strain>
    </source>
</reference>
<evidence type="ECO:0000313" key="10">
    <source>
        <dbReference type="EMBL" id="URF07105.1"/>
    </source>
</evidence>
<dbReference type="Proteomes" id="UP000318943">
    <property type="component" value="Unassembled WGS sequence"/>
</dbReference>
<gene>
    <name evidence="9" type="ORF">FGG12_22295</name>
    <name evidence="10" type="ORF">M5D45_17910</name>
</gene>
<reference evidence="9 11" key="1">
    <citation type="submission" date="2019-05" db="EMBL/GenBank/DDBJ databases">
        <title>Whole genome sequence analysis of Cupriavidus campinensis S14E4C strain.</title>
        <authorList>
            <person name="Abbaszade G."/>
            <person name="Szabo A."/>
            <person name="Toumi M."/>
            <person name="Toth E."/>
        </authorList>
    </citation>
    <scope>NUCLEOTIDE SEQUENCE [LARGE SCALE GENOMIC DNA]</scope>
    <source>
        <strain evidence="9 11">S14E4C</strain>
    </source>
</reference>
<reference evidence="10" key="3">
    <citation type="submission" date="2022-05" db="EMBL/GenBank/DDBJ databases">
        <authorList>
            <person name="Kunte H.-J."/>
        </authorList>
    </citation>
    <scope>NUCLEOTIDE SEQUENCE</scope>
    <source>
        <strain evidence="10">G5</strain>
    </source>
</reference>
<evidence type="ECO:0000313" key="12">
    <source>
        <dbReference type="Proteomes" id="UP001056132"/>
    </source>
</evidence>
<dbReference type="KEGG" id="ccam:M5D45_17910"/>
<evidence type="ECO:0000256" key="2">
    <source>
        <dbReference type="ARBA" id="ARBA00006464"/>
    </source>
</evidence>
<keyword evidence="4 7" id="KW-0812">Transmembrane</keyword>
<dbReference type="Pfam" id="PF13727">
    <property type="entry name" value="CoA_binding_3"/>
    <property type="match status" value="1"/>
</dbReference>
<feature type="transmembrane region" description="Helical" evidence="7">
    <location>
        <begin position="105"/>
        <end position="124"/>
    </location>
</feature>
<dbReference type="GO" id="GO:0016020">
    <property type="term" value="C:membrane"/>
    <property type="evidence" value="ECO:0007669"/>
    <property type="project" value="UniProtKB-SubCell"/>
</dbReference>
<feature type="transmembrane region" description="Helical" evidence="7">
    <location>
        <begin position="278"/>
        <end position="298"/>
    </location>
</feature>
<organism evidence="10 12">
    <name type="scientific">Cupriavidus campinensis</name>
    <dbReference type="NCBI Taxonomy" id="151783"/>
    <lineage>
        <taxon>Bacteria</taxon>
        <taxon>Pseudomonadati</taxon>
        <taxon>Pseudomonadota</taxon>
        <taxon>Betaproteobacteria</taxon>
        <taxon>Burkholderiales</taxon>
        <taxon>Burkholderiaceae</taxon>
        <taxon>Cupriavidus</taxon>
    </lineage>
</organism>
<keyword evidence="11" id="KW-1185">Reference proteome</keyword>
<dbReference type="AlphaFoldDB" id="A0AAE9I8I8"/>
<evidence type="ECO:0000256" key="7">
    <source>
        <dbReference type="SAM" id="Phobius"/>
    </source>
</evidence>
<dbReference type="EMBL" id="VCIZ01000015">
    <property type="protein sequence ID" value="TSP10511.1"/>
    <property type="molecule type" value="Genomic_DNA"/>
</dbReference>
<dbReference type="NCBIfam" id="TIGR03025">
    <property type="entry name" value="EPS_sugtrans"/>
    <property type="match status" value="1"/>
</dbReference>
<dbReference type="GO" id="GO:0009242">
    <property type="term" value="P:colanic acid biosynthetic process"/>
    <property type="evidence" value="ECO:0007669"/>
    <property type="project" value="TreeGrafter"/>
</dbReference>
<dbReference type="InterPro" id="IPR017473">
    <property type="entry name" value="Undecaprenyl-P_gluc_Ptfrase"/>
</dbReference>
<evidence type="ECO:0000256" key="5">
    <source>
        <dbReference type="ARBA" id="ARBA00022989"/>
    </source>
</evidence>
<evidence type="ECO:0000256" key="6">
    <source>
        <dbReference type="ARBA" id="ARBA00023136"/>
    </source>
</evidence>
<keyword evidence="6 7" id="KW-0472">Membrane</keyword>
<feature type="transmembrane region" description="Helical" evidence="7">
    <location>
        <begin position="79"/>
        <end position="99"/>
    </location>
</feature>
<dbReference type="PANTHER" id="PTHR30576:SF21">
    <property type="entry name" value="UDP-GLUCOSE:UNDECAPRENYL-PHOSPHATE GLUCOSE-1-PHOSPHATE TRANSFERASE"/>
    <property type="match status" value="1"/>
</dbReference>
<dbReference type="InterPro" id="IPR003362">
    <property type="entry name" value="Bact_transf"/>
</dbReference>
<comment type="subcellular location">
    <subcellularLocation>
        <location evidence="1">Membrane</location>
        <topology evidence="1">Multi-pass membrane protein</topology>
    </subcellularLocation>
</comment>
<keyword evidence="3 10" id="KW-0808">Transferase</keyword>
<accession>A0AAE9I8I8</accession>
<dbReference type="PANTHER" id="PTHR30576">
    <property type="entry name" value="COLANIC BIOSYNTHESIS UDP-GLUCOSE LIPID CARRIER TRANSFERASE"/>
    <property type="match status" value="1"/>
</dbReference>
<dbReference type="NCBIfam" id="TIGR03023">
    <property type="entry name" value="WcaJ_sugtrans"/>
    <property type="match status" value="1"/>
</dbReference>
<evidence type="ECO:0000259" key="8">
    <source>
        <dbReference type="Pfam" id="PF02397"/>
    </source>
</evidence>
<feature type="domain" description="Bacterial sugar transferase" evidence="8">
    <location>
        <begin position="272"/>
        <end position="456"/>
    </location>
</feature>
<proteinExistence type="inferred from homology"/>
<keyword evidence="5 7" id="KW-1133">Transmembrane helix</keyword>
<dbReference type="EC" id="2.7.8.31" evidence="10"/>